<protein>
    <submittedName>
        <fullName evidence="1">Uncharacterized protein</fullName>
    </submittedName>
</protein>
<keyword evidence="2" id="KW-1185">Reference proteome</keyword>
<gene>
    <name evidence="1" type="ordered locus">AALP_Aa7g047200</name>
</gene>
<dbReference type="Gramene" id="KFK28782">
    <property type="protein sequence ID" value="KFK28782"/>
    <property type="gene ID" value="AALP_AA7G047200"/>
</dbReference>
<proteinExistence type="predicted"/>
<dbReference type="Proteomes" id="UP000029120">
    <property type="component" value="Chromosome 7"/>
</dbReference>
<reference evidence="2" key="1">
    <citation type="journal article" date="2015" name="Nat. Plants">
        <title>Genome expansion of Arabis alpina linked with retrotransposition and reduced symmetric DNA methylation.</title>
        <authorList>
            <person name="Willing E.M."/>
            <person name="Rawat V."/>
            <person name="Mandakova T."/>
            <person name="Maumus F."/>
            <person name="James G.V."/>
            <person name="Nordstroem K.J."/>
            <person name="Becker C."/>
            <person name="Warthmann N."/>
            <person name="Chica C."/>
            <person name="Szarzynska B."/>
            <person name="Zytnicki M."/>
            <person name="Albani M.C."/>
            <person name="Kiefer C."/>
            <person name="Bergonzi S."/>
            <person name="Castaings L."/>
            <person name="Mateos J.L."/>
            <person name="Berns M.C."/>
            <person name="Bujdoso N."/>
            <person name="Piofczyk T."/>
            <person name="de Lorenzo L."/>
            <person name="Barrero-Sicilia C."/>
            <person name="Mateos I."/>
            <person name="Piednoel M."/>
            <person name="Hagmann J."/>
            <person name="Chen-Min-Tao R."/>
            <person name="Iglesias-Fernandez R."/>
            <person name="Schuster S.C."/>
            <person name="Alonso-Blanco C."/>
            <person name="Roudier F."/>
            <person name="Carbonero P."/>
            <person name="Paz-Ares J."/>
            <person name="Davis S.J."/>
            <person name="Pecinka A."/>
            <person name="Quesneville H."/>
            <person name="Colot V."/>
            <person name="Lysak M.A."/>
            <person name="Weigel D."/>
            <person name="Coupland G."/>
            <person name="Schneeberger K."/>
        </authorList>
    </citation>
    <scope>NUCLEOTIDE SEQUENCE [LARGE SCALE GENOMIC DNA]</scope>
    <source>
        <strain evidence="2">cv. Pajares</strain>
    </source>
</reference>
<dbReference type="EMBL" id="CM002875">
    <property type="protein sequence ID" value="KFK28782.1"/>
    <property type="molecule type" value="Genomic_DNA"/>
</dbReference>
<dbReference type="AlphaFoldDB" id="A0A087GFY0"/>
<organism evidence="1 2">
    <name type="scientific">Arabis alpina</name>
    <name type="common">Alpine rock-cress</name>
    <dbReference type="NCBI Taxonomy" id="50452"/>
    <lineage>
        <taxon>Eukaryota</taxon>
        <taxon>Viridiplantae</taxon>
        <taxon>Streptophyta</taxon>
        <taxon>Embryophyta</taxon>
        <taxon>Tracheophyta</taxon>
        <taxon>Spermatophyta</taxon>
        <taxon>Magnoliopsida</taxon>
        <taxon>eudicotyledons</taxon>
        <taxon>Gunneridae</taxon>
        <taxon>Pentapetalae</taxon>
        <taxon>rosids</taxon>
        <taxon>malvids</taxon>
        <taxon>Brassicales</taxon>
        <taxon>Brassicaceae</taxon>
        <taxon>Arabideae</taxon>
        <taxon>Arabis</taxon>
    </lineage>
</organism>
<sequence length="200" mass="22190">MVISLSMGFEFKQRRLILASPSAPASPGDLPVMMTKLSLKSPPLPPEPPDPPDPPVIIPGNSTPHYTHKTINCMLSRTISLDPIDTRSRSCDCSRWVMLPSPSRFSLCPWTRDFVSLSHGRSFLCSPPSRSQRSHILYRGLDLHSPVSHGSLVKPSSFFPLELFVHSVSDQCTKSEPPDMHRTPSPIVTVPRSTSFLHQV</sequence>
<evidence type="ECO:0000313" key="2">
    <source>
        <dbReference type="Proteomes" id="UP000029120"/>
    </source>
</evidence>
<accession>A0A087GFY0</accession>
<name>A0A087GFY0_ARAAL</name>
<evidence type="ECO:0000313" key="1">
    <source>
        <dbReference type="EMBL" id="KFK28782.1"/>
    </source>
</evidence>